<dbReference type="Pfam" id="PF13641">
    <property type="entry name" value="Glyco_tranf_2_3"/>
    <property type="match status" value="1"/>
</dbReference>
<gene>
    <name evidence="10" type="ORF">JIN83_01830</name>
</gene>
<keyword evidence="3" id="KW-0808">Transferase</keyword>
<feature type="transmembrane region" description="Helical" evidence="9">
    <location>
        <begin position="315"/>
        <end position="336"/>
    </location>
</feature>
<keyword evidence="11" id="KW-1185">Reference proteome</keyword>
<evidence type="ECO:0000256" key="5">
    <source>
        <dbReference type="ARBA" id="ARBA00022989"/>
    </source>
</evidence>
<dbReference type="SUPFAM" id="SSF53448">
    <property type="entry name" value="Nucleotide-diphospho-sugar transferases"/>
    <property type="match status" value="1"/>
</dbReference>
<dbReference type="RefSeq" id="WP_309488281.1">
    <property type="nucleotide sequence ID" value="NZ_JAENIG010000001.1"/>
</dbReference>
<keyword evidence="4 9" id="KW-0812">Transmembrane</keyword>
<feature type="transmembrane region" description="Helical" evidence="9">
    <location>
        <begin position="460"/>
        <end position="477"/>
    </location>
</feature>
<feature type="transmembrane region" description="Helical" evidence="9">
    <location>
        <begin position="6"/>
        <end position="32"/>
    </location>
</feature>
<comment type="caution">
    <text evidence="10">The sequence shown here is derived from an EMBL/GenBank/DDBJ whole genome shotgun (WGS) entry which is preliminary data.</text>
</comment>
<dbReference type="AlphaFoldDB" id="A0AAE2SCD6"/>
<dbReference type="EMBL" id="JAENIG010000001">
    <property type="protein sequence ID" value="MBK1853686.1"/>
    <property type="molecule type" value="Genomic_DNA"/>
</dbReference>
<evidence type="ECO:0000256" key="1">
    <source>
        <dbReference type="ARBA" id="ARBA00004653"/>
    </source>
</evidence>
<dbReference type="Gene3D" id="3.90.550.10">
    <property type="entry name" value="Spore Coat Polysaccharide Biosynthesis Protein SpsA, Chain A"/>
    <property type="match status" value="1"/>
</dbReference>
<keyword evidence="7 9" id="KW-0472">Membrane</keyword>
<evidence type="ECO:0000256" key="9">
    <source>
        <dbReference type="SAM" id="Phobius"/>
    </source>
</evidence>
<keyword evidence="2" id="KW-0328">Glycosyltransferase</keyword>
<evidence type="ECO:0000256" key="8">
    <source>
        <dbReference type="ARBA" id="ARBA00023316"/>
    </source>
</evidence>
<sequence>MLSTLLVSFYLMCSVALVVYGLHHYFMIFLFWKSKDHIRQGSRAAEEKFAISDSRCPAVLTQIPLYNESTVAERIIRAVAAIDYPKHAIQVLDDSNDETCEIVDSVVAELQSQGLDITVVRREDRSGYKAGALAYGMQLSEARYIAIFDADFVPPVDFLRRTIPHFFAREKCGVVQARWSHLNANDSALTKAQSVGVDGHFVVEQTARSYNDYFLNFNGTAGVWDREAIDDAGGWNADTLTEDLDLSYRAQLKGWKFHYLPDLCVPAELPPQFRGFRSQQFRWAKGSIQTSLKMLPKVWSAPIELRKKVESTFHLTHYSLHFFMCLQALLALPMAIFNPMPFEISYLVWFFIPMGFAMLGPSLLYLVAELWISPDRWKHYFSRLPMLILIGFGVCVSNSKACIEGLIGVESPFVRTPKQGDKKQKMRYTEKQDLMPMIELFVAALTLTAAIQYFHVGVYGAVPFFLIYPIGIGMMGVKSLTER</sequence>
<dbReference type="FunFam" id="3.90.550.10:FF:000057">
    <property type="entry name" value="Glycosyltransferase-like protein, family 2"/>
    <property type="match status" value="1"/>
</dbReference>
<organism evidence="10 11">
    <name type="scientific">Oceaniferula flava</name>
    <dbReference type="NCBI Taxonomy" id="2800421"/>
    <lineage>
        <taxon>Bacteria</taxon>
        <taxon>Pseudomonadati</taxon>
        <taxon>Verrucomicrobiota</taxon>
        <taxon>Verrucomicrobiia</taxon>
        <taxon>Verrucomicrobiales</taxon>
        <taxon>Verrucomicrobiaceae</taxon>
        <taxon>Oceaniferula</taxon>
    </lineage>
</organism>
<evidence type="ECO:0000313" key="10">
    <source>
        <dbReference type="EMBL" id="MBK1853686.1"/>
    </source>
</evidence>
<evidence type="ECO:0000256" key="3">
    <source>
        <dbReference type="ARBA" id="ARBA00022679"/>
    </source>
</evidence>
<evidence type="ECO:0000256" key="4">
    <source>
        <dbReference type="ARBA" id="ARBA00022692"/>
    </source>
</evidence>
<keyword evidence="6" id="KW-0333">Golgi apparatus</keyword>
<reference evidence="10" key="1">
    <citation type="submission" date="2021-01" db="EMBL/GenBank/DDBJ databases">
        <title>Modified the classification status of verrucomicrobia.</title>
        <authorList>
            <person name="Feng X."/>
        </authorList>
    </citation>
    <scope>NUCLEOTIDE SEQUENCE</scope>
    <source>
        <strain evidence="10">5K15</strain>
    </source>
</reference>
<evidence type="ECO:0000256" key="2">
    <source>
        <dbReference type="ARBA" id="ARBA00022676"/>
    </source>
</evidence>
<dbReference type="InterPro" id="IPR029044">
    <property type="entry name" value="Nucleotide-diphossugar_trans"/>
</dbReference>
<dbReference type="PANTHER" id="PTHR32044:SF80">
    <property type="entry name" value="XYLOGLUCAN GLYCOSYLTRANSFERASE 2-RELATED"/>
    <property type="match status" value="1"/>
</dbReference>
<keyword evidence="5 9" id="KW-1133">Transmembrane helix</keyword>
<proteinExistence type="predicted"/>
<dbReference type="GO" id="GO:0071555">
    <property type="term" value="P:cell wall organization"/>
    <property type="evidence" value="ECO:0007669"/>
    <property type="project" value="UniProtKB-KW"/>
</dbReference>
<dbReference type="Proteomes" id="UP000634206">
    <property type="component" value="Unassembled WGS sequence"/>
</dbReference>
<comment type="subcellular location">
    <subcellularLocation>
        <location evidence="1">Golgi apparatus membrane</location>
        <topology evidence="1">Multi-pass membrane protein</topology>
    </subcellularLocation>
</comment>
<evidence type="ECO:0000256" key="7">
    <source>
        <dbReference type="ARBA" id="ARBA00023136"/>
    </source>
</evidence>
<accession>A0AAE2SCD6</accession>
<dbReference type="PANTHER" id="PTHR32044">
    <property type="entry name" value="GLUCOMANNAN 4-BETA-MANNOSYLTRANSFERASE 9"/>
    <property type="match status" value="1"/>
</dbReference>
<protein>
    <submittedName>
        <fullName evidence="10">Glycosyltransferase</fullName>
    </submittedName>
</protein>
<evidence type="ECO:0000256" key="6">
    <source>
        <dbReference type="ARBA" id="ARBA00023034"/>
    </source>
</evidence>
<evidence type="ECO:0000313" key="11">
    <source>
        <dbReference type="Proteomes" id="UP000634206"/>
    </source>
</evidence>
<feature type="transmembrane region" description="Helical" evidence="9">
    <location>
        <begin position="348"/>
        <end position="368"/>
    </location>
</feature>
<dbReference type="GO" id="GO:0016757">
    <property type="term" value="F:glycosyltransferase activity"/>
    <property type="evidence" value="ECO:0007669"/>
    <property type="project" value="UniProtKB-KW"/>
</dbReference>
<keyword evidence="8" id="KW-0961">Cell wall biogenesis/degradation</keyword>
<name>A0AAE2SCD6_9BACT</name>
<feature type="transmembrane region" description="Helical" evidence="9">
    <location>
        <begin position="434"/>
        <end position="454"/>
    </location>
</feature>